<reference evidence="1 2" key="1">
    <citation type="journal article" date="2020" name="Cell">
        <title>Large-Scale Comparative Analyses of Tick Genomes Elucidate Their Genetic Diversity and Vector Capacities.</title>
        <authorList>
            <consortium name="Tick Genome and Microbiome Consortium (TIGMIC)"/>
            <person name="Jia N."/>
            <person name="Wang J."/>
            <person name="Shi W."/>
            <person name="Du L."/>
            <person name="Sun Y."/>
            <person name="Zhan W."/>
            <person name="Jiang J.F."/>
            <person name="Wang Q."/>
            <person name="Zhang B."/>
            <person name="Ji P."/>
            <person name="Bell-Sakyi L."/>
            <person name="Cui X.M."/>
            <person name="Yuan T.T."/>
            <person name="Jiang B.G."/>
            <person name="Yang W.F."/>
            <person name="Lam T.T."/>
            <person name="Chang Q.C."/>
            <person name="Ding S.J."/>
            <person name="Wang X.J."/>
            <person name="Zhu J.G."/>
            <person name="Ruan X.D."/>
            <person name="Zhao L."/>
            <person name="Wei J.T."/>
            <person name="Ye R.Z."/>
            <person name="Que T.C."/>
            <person name="Du C.H."/>
            <person name="Zhou Y.H."/>
            <person name="Cheng J.X."/>
            <person name="Dai P.F."/>
            <person name="Guo W.B."/>
            <person name="Han X.H."/>
            <person name="Huang E.J."/>
            <person name="Li L.F."/>
            <person name="Wei W."/>
            <person name="Gao Y.C."/>
            <person name="Liu J.Z."/>
            <person name="Shao H.Z."/>
            <person name="Wang X."/>
            <person name="Wang C.C."/>
            <person name="Yang T.C."/>
            <person name="Huo Q.B."/>
            <person name="Li W."/>
            <person name="Chen H.Y."/>
            <person name="Chen S.E."/>
            <person name="Zhou L.G."/>
            <person name="Ni X.B."/>
            <person name="Tian J.H."/>
            <person name="Sheng Y."/>
            <person name="Liu T."/>
            <person name="Pan Y.S."/>
            <person name="Xia L.Y."/>
            <person name="Li J."/>
            <person name="Zhao F."/>
            <person name="Cao W.C."/>
        </authorList>
    </citation>
    <scope>NUCLEOTIDE SEQUENCE [LARGE SCALE GENOMIC DNA]</scope>
    <source>
        <strain evidence="1">Iper-2018</strain>
    </source>
</reference>
<accession>A0AC60PMP4</accession>
<dbReference type="Proteomes" id="UP000805193">
    <property type="component" value="Unassembled WGS sequence"/>
</dbReference>
<gene>
    <name evidence="1" type="ORF">HPB47_001927</name>
</gene>
<sequence>MLFHKWNPFLGSVVCSIFAFYGVKKLLRTKLDTIIGKFRELGSARCRLPSDVFIFDLSNNVVQLLCSVVGRRSELGGVDAELSDSCLVQSARNRGSDVSQCSPADFMNAEVKTFVDNIKTRYVDSWYRDVSGDQEFPRELEYIIEDVLRALYDRLAVADPCELLQRVIPVAHAHFRKCKEYLATKRGQGDGGGDGHRSRSAPRLKRHLEFSHSALGDEASERCYLKSVMTLLVRLLEPPHLLSSPATNTLVIDILASNILVPIVDLLCDPEWLNWAVLYLCSLEDDVEILAMAADFSTEQSQDGAQAASTSTSNLLQENTSTNTEPHDRLVANIPEGGGNSDPTSSNAAWERLVVSGDSESIPLSPTFAPKKGSECLKLPDVYFSTQDDSASIYGGNDIEEAMEAEEFLGSLVFLDIRISRTESRSVPGKGVHTVYCIEYDTCKRKEDSTVSVSEVHTTWRRFKEFLELQGSLEKNSALEKHLKGIRGPSRWLGSVLSDKKNVQERRIFLQQYLKGLCTREAIVNSQEFHRFLDFQEDGEERQPPEGMKSVPSSGRLDRVFAQGVKNTLELIKTALPGDDHGALSPASPSESNLVLFTDYLPNDIECSFWENEMSQVLQQGMFNFLDNFDQASSPEFSPPLTPSCLHTTRDASPTSASRRSSEDVDTLLLLAKNSEPFVPGKERHEQHLRRLAESLHSEIPFCAAIIDFVVDSLDESHFGRSAHFVFFFEILLGKVLEKILRDRVHAVFDCSNCTVYLHRLHEQLWGQASQEPSFTEAQVARGLVKTIPAFLQLIFGRETVCEVSKLLAKSIQMRAINKVAVRSASRVHSSTSCPRSPRKASVQPPSPVDPRASVLVSCRRCTILRDPPFESLPVQALPCERAFLCPASPFQAFAPLSWEASRVTSVGLGERSSRTLSCARSPPLPRGMTYLGGRKLGPRGSARGGQPDLHTSLPSRLGLGGPKVAWSPGPQAGNSFS</sequence>
<keyword evidence="2" id="KW-1185">Reference proteome</keyword>
<proteinExistence type="predicted"/>
<organism evidence="1 2">
    <name type="scientific">Ixodes persulcatus</name>
    <name type="common">Taiga tick</name>
    <dbReference type="NCBI Taxonomy" id="34615"/>
    <lineage>
        <taxon>Eukaryota</taxon>
        <taxon>Metazoa</taxon>
        <taxon>Ecdysozoa</taxon>
        <taxon>Arthropoda</taxon>
        <taxon>Chelicerata</taxon>
        <taxon>Arachnida</taxon>
        <taxon>Acari</taxon>
        <taxon>Parasitiformes</taxon>
        <taxon>Ixodida</taxon>
        <taxon>Ixodoidea</taxon>
        <taxon>Ixodidae</taxon>
        <taxon>Ixodinae</taxon>
        <taxon>Ixodes</taxon>
    </lineage>
</organism>
<evidence type="ECO:0000313" key="1">
    <source>
        <dbReference type="EMBL" id="KAG0422233.1"/>
    </source>
</evidence>
<comment type="caution">
    <text evidence="1">The sequence shown here is derived from an EMBL/GenBank/DDBJ whole genome shotgun (WGS) entry which is preliminary data.</text>
</comment>
<dbReference type="EMBL" id="JABSTQ010010259">
    <property type="protein sequence ID" value="KAG0422233.1"/>
    <property type="molecule type" value="Genomic_DNA"/>
</dbReference>
<evidence type="ECO:0000313" key="2">
    <source>
        <dbReference type="Proteomes" id="UP000805193"/>
    </source>
</evidence>
<name>A0AC60PMP4_IXOPE</name>
<protein>
    <submittedName>
        <fullName evidence="1">Uncharacterized protein</fullName>
    </submittedName>
</protein>